<feature type="domain" description="BD-FAE-like" evidence="3">
    <location>
        <begin position="89"/>
        <end position="295"/>
    </location>
</feature>
<evidence type="ECO:0000256" key="2">
    <source>
        <dbReference type="SAM" id="MobiDB-lite"/>
    </source>
</evidence>
<dbReference type="Proteomes" id="UP000001937">
    <property type="component" value="Chromosome"/>
</dbReference>
<dbReference type="Pfam" id="PF20434">
    <property type="entry name" value="BD-FAE"/>
    <property type="match status" value="1"/>
</dbReference>
<dbReference type="GO" id="GO:0016787">
    <property type="term" value="F:hydrolase activity"/>
    <property type="evidence" value="ECO:0007669"/>
    <property type="project" value="UniProtKB-KW"/>
</dbReference>
<feature type="region of interest" description="Disordered" evidence="2">
    <location>
        <begin position="12"/>
        <end position="41"/>
    </location>
</feature>
<reference evidence="4 5" key="1">
    <citation type="journal article" date="2007" name="Genome Res.">
        <title>Genome characteristics of facultatively symbiotic Frankia sp. strains reflect host range and host plant biogeography.</title>
        <authorList>
            <person name="Normand P."/>
            <person name="Lapierre P."/>
            <person name="Tisa L.S."/>
            <person name="Gogarten J.P."/>
            <person name="Alloisio N."/>
            <person name="Bagnarol E."/>
            <person name="Bassi C.A."/>
            <person name="Berry A.M."/>
            <person name="Bickhart D.M."/>
            <person name="Choisne N."/>
            <person name="Couloux A."/>
            <person name="Cournoyer B."/>
            <person name="Cruveiller S."/>
            <person name="Daubin V."/>
            <person name="Demange N."/>
            <person name="Francino M.P."/>
            <person name="Goltsman E."/>
            <person name="Huang Y."/>
            <person name="Kopp O.R."/>
            <person name="Labarre L."/>
            <person name="Lapidus A."/>
            <person name="Lavire C."/>
            <person name="Marechal J."/>
            <person name="Martinez M."/>
            <person name="Mastronunzio J.E."/>
            <person name="Mullin B.C."/>
            <person name="Niemann J."/>
            <person name="Pujic P."/>
            <person name="Rawnsley T."/>
            <person name="Rouy Z."/>
            <person name="Schenowitz C."/>
            <person name="Sellstedt A."/>
            <person name="Tavares F."/>
            <person name="Tomkins J.P."/>
            <person name="Vallenet D."/>
            <person name="Valverde C."/>
            <person name="Wall L.G."/>
            <person name="Wang Y."/>
            <person name="Medigue C."/>
            <person name="Benson D.R."/>
        </authorList>
    </citation>
    <scope>NUCLEOTIDE SEQUENCE [LARGE SCALE GENOMIC DNA]</scope>
    <source>
        <strain evidence="5">DSM 45818 / CECT 9043 / CcI3</strain>
    </source>
</reference>
<evidence type="ECO:0000313" key="5">
    <source>
        <dbReference type="Proteomes" id="UP000001937"/>
    </source>
</evidence>
<accession>Q2J9C3</accession>
<keyword evidence="5" id="KW-1185">Reference proteome</keyword>
<dbReference type="RefSeq" id="WP_011437149.1">
    <property type="nucleotide sequence ID" value="NC_007777.1"/>
</dbReference>
<dbReference type="eggNOG" id="COG0657">
    <property type="taxonomic scope" value="Bacteria"/>
</dbReference>
<dbReference type="EMBL" id="CP000249">
    <property type="protein sequence ID" value="ABD12119.1"/>
    <property type="molecule type" value="Genomic_DNA"/>
</dbReference>
<name>Q2J9C3_FRACC</name>
<protein>
    <submittedName>
        <fullName evidence="4">Alpha/beta hydrolase fold-3</fullName>
    </submittedName>
</protein>
<dbReference type="STRING" id="106370.Francci3_2759"/>
<dbReference type="KEGG" id="fra:Francci3_2759"/>
<dbReference type="SUPFAM" id="SSF53474">
    <property type="entry name" value="alpha/beta-Hydrolases"/>
    <property type="match status" value="1"/>
</dbReference>
<evidence type="ECO:0000313" key="4">
    <source>
        <dbReference type="EMBL" id="ABD12119.1"/>
    </source>
</evidence>
<dbReference type="OrthoDB" id="9803828at2"/>
<dbReference type="HOGENOM" id="CLU_012494_4_0_11"/>
<dbReference type="AlphaFoldDB" id="Q2J9C3"/>
<feature type="compositionally biased region" description="Low complexity" evidence="2">
    <location>
        <begin position="15"/>
        <end position="34"/>
    </location>
</feature>
<dbReference type="PhylomeDB" id="Q2J9C3"/>
<dbReference type="InterPro" id="IPR029058">
    <property type="entry name" value="AB_hydrolase_fold"/>
</dbReference>
<dbReference type="PANTHER" id="PTHR48081:SF13">
    <property type="entry name" value="ALPHA_BETA HYDROLASE"/>
    <property type="match status" value="1"/>
</dbReference>
<gene>
    <name evidence="4" type="ordered locus">Francci3_2759</name>
</gene>
<keyword evidence="1 4" id="KW-0378">Hydrolase</keyword>
<dbReference type="Gene3D" id="3.40.50.1820">
    <property type="entry name" value="alpha/beta hydrolase"/>
    <property type="match status" value="1"/>
</dbReference>
<proteinExistence type="predicted"/>
<organism evidence="4 5">
    <name type="scientific">Frankia casuarinae (strain DSM 45818 / CECT 9043 / HFP020203 / CcI3)</name>
    <dbReference type="NCBI Taxonomy" id="106370"/>
    <lineage>
        <taxon>Bacteria</taxon>
        <taxon>Bacillati</taxon>
        <taxon>Actinomycetota</taxon>
        <taxon>Actinomycetes</taxon>
        <taxon>Frankiales</taxon>
        <taxon>Frankiaceae</taxon>
        <taxon>Frankia</taxon>
    </lineage>
</organism>
<dbReference type="InterPro" id="IPR050300">
    <property type="entry name" value="GDXG_lipolytic_enzyme"/>
</dbReference>
<evidence type="ECO:0000256" key="1">
    <source>
        <dbReference type="ARBA" id="ARBA00022801"/>
    </source>
</evidence>
<sequence>MLALGLGLAACSRHGSTPRPSSPTASGPGGPNSTLAQAGTPEESDGLWVLRDVPYAPVSPAQRLDLYRPSPPAPTAGAEGARVVPGTVLPVVLTIHGGAFMLGDKRDDLPVVRALVHAGYAVASLNYRLSGEAKFPAAVQDVKASVRWLRAHAGTYGLDPSRIAATGASAGAYLAVMLGTTSGVAMFDDPDLGNPGVSSDVQAVVDFYGPVNFASMDAQLRTNERCTVADAQHDRPHSPESRFLGRTVTAVPQLVRVASPLNYLSRGPLPPFLIEHGDADCTVPHQQSLELAHALRTAGAPAVDVTIVPGAGHGGAFPTRERMGVVLAFLHRTIGR</sequence>
<evidence type="ECO:0000259" key="3">
    <source>
        <dbReference type="Pfam" id="PF20434"/>
    </source>
</evidence>
<dbReference type="PANTHER" id="PTHR48081">
    <property type="entry name" value="AB HYDROLASE SUPERFAMILY PROTEIN C4A8.06C"/>
    <property type="match status" value="1"/>
</dbReference>
<dbReference type="ESTHER" id="frasc-q2j9c3">
    <property type="family name" value="BD-FAE"/>
</dbReference>
<dbReference type="InterPro" id="IPR049492">
    <property type="entry name" value="BD-FAE-like_dom"/>
</dbReference>